<dbReference type="SUPFAM" id="SSF55383">
    <property type="entry name" value="Copper amine oxidase, domain N"/>
    <property type="match status" value="1"/>
</dbReference>
<evidence type="ECO:0000256" key="1">
    <source>
        <dbReference type="SAM" id="SignalP"/>
    </source>
</evidence>
<dbReference type="InterPro" id="IPR036582">
    <property type="entry name" value="Mao_N_sf"/>
</dbReference>
<evidence type="ECO:0000313" key="4">
    <source>
        <dbReference type="Proteomes" id="UP000198828"/>
    </source>
</evidence>
<evidence type="ECO:0000259" key="2">
    <source>
        <dbReference type="Pfam" id="PF07833"/>
    </source>
</evidence>
<evidence type="ECO:0000313" key="3">
    <source>
        <dbReference type="EMBL" id="SDW83796.1"/>
    </source>
</evidence>
<proteinExistence type="predicted"/>
<dbReference type="EMBL" id="FNNG01000004">
    <property type="protein sequence ID" value="SDW83796.1"/>
    <property type="molecule type" value="Genomic_DNA"/>
</dbReference>
<accession>A0A1H2WTI7</accession>
<keyword evidence="4" id="KW-1185">Reference proteome</keyword>
<dbReference type="AlphaFoldDB" id="A0A1H2WTI7"/>
<dbReference type="Proteomes" id="UP000198828">
    <property type="component" value="Unassembled WGS sequence"/>
</dbReference>
<gene>
    <name evidence="3" type="ORF">SAMN05660923_01337</name>
</gene>
<feature type="domain" description="Copper amine oxidase-like N-terminal" evidence="2">
    <location>
        <begin position="31"/>
        <end position="137"/>
    </location>
</feature>
<sequence length="534" mass="61188">MKKKLVLILLTLILLIPCSSQAVEEQVIIRVNGKALDLNGNTPFITNGTTFIPLRIISESLGYQLDWDGINQIVNMKKDGIILELPIGKDTVRVNGKEVKISQAPLIKGKTTYVPVRFVSEQIGYEVGYKKENGKAYVDINSPAFLVPANNSEEDKFVKNYVKENKLELVKYIMSDMNNDSILDYILLVRSNVDYEDEIILVDGKSKAILAKTKVMRSIDPPTLEVKRVTGPEARQIYYYGHDGYIYEYIFDYDSGALKNIYREIEDLNNIEYNYLFGYYIDYPDLNKVICIKPTDEVLEELQFDSFYLQPEKRVDAIWYVAYIEDLNTPGEIKVSYDLRISALDMGTEAILYHTYKWVDGKWQLKDAKIKQEGNEYIAVDFQYRDANKYSSWYKNGAFNITRDNLNEIFKMSKNELIKICGKPNNIETVFYAPIDKIYNYNGFNIGYLGGNKAYPWGPDYLEIYGGNSKVLGAKVGMSPKEVKNILGRPTSEGISELDGMYILTYQLKDCIINYVANNSKGKVLSIKIEKILY</sequence>
<protein>
    <submittedName>
        <fullName evidence="3">Copper amine oxidase N-terminal domain-containing protein</fullName>
    </submittedName>
</protein>
<organism evidence="3 4">
    <name type="scientific">Tepidimicrobium xylanilyticum</name>
    <dbReference type="NCBI Taxonomy" id="1123352"/>
    <lineage>
        <taxon>Bacteria</taxon>
        <taxon>Bacillati</taxon>
        <taxon>Bacillota</taxon>
        <taxon>Tissierellia</taxon>
        <taxon>Tissierellales</taxon>
        <taxon>Tepidimicrobiaceae</taxon>
        <taxon>Tepidimicrobium</taxon>
    </lineage>
</organism>
<feature type="chain" id="PRO_5011684792" evidence="1">
    <location>
        <begin position="23"/>
        <end position="534"/>
    </location>
</feature>
<dbReference type="Pfam" id="PF07833">
    <property type="entry name" value="Cu_amine_oxidN1"/>
    <property type="match status" value="1"/>
</dbReference>
<keyword evidence="1" id="KW-0732">Signal</keyword>
<dbReference type="InterPro" id="IPR012854">
    <property type="entry name" value="Cu_amine_oxidase-like_N"/>
</dbReference>
<reference evidence="3 4" key="1">
    <citation type="submission" date="2016-10" db="EMBL/GenBank/DDBJ databases">
        <authorList>
            <person name="de Groot N.N."/>
        </authorList>
    </citation>
    <scope>NUCLEOTIDE SEQUENCE [LARGE SCALE GENOMIC DNA]</scope>
    <source>
        <strain evidence="3 4">DSM 23310</strain>
    </source>
</reference>
<dbReference type="RefSeq" id="WP_093752050.1">
    <property type="nucleotide sequence ID" value="NZ_BSYN01000012.1"/>
</dbReference>
<dbReference type="Gene3D" id="3.30.457.10">
    <property type="entry name" value="Copper amine oxidase-like, N-terminal domain"/>
    <property type="match status" value="1"/>
</dbReference>
<dbReference type="OrthoDB" id="2379109at2"/>
<feature type="signal peptide" evidence="1">
    <location>
        <begin position="1"/>
        <end position="22"/>
    </location>
</feature>
<name>A0A1H2WTI7_9FIRM</name>